<organism evidence="11 12">
    <name type="scientific">Iocasia fonsfrigidae</name>
    <dbReference type="NCBI Taxonomy" id="2682810"/>
    <lineage>
        <taxon>Bacteria</taxon>
        <taxon>Bacillati</taxon>
        <taxon>Bacillota</taxon>
        <taxon>Clostridia</taxon>
        <taxon>Halanaerobiales</taxon>
        <taxon>Halanaerobiaceae</taxon>
        <taxon>Iocasia</taxon>
    </lineage>
</organism>
<feature type="transmembrane region" description="Helical" evidence="9">
    <location>
        <begin position="81"/>
        <end position="103"/>
    </location>
</feature>
<keyword evidence="4" id="KW-0997">Cell inner membrane</keyword>
<keyword evidence="12" id="KW-1185">Reference proteome</keyword>
<evidence type="ECO:0000256" key="7">
    <source>
        <dbReference type="ARBA" id="ARBA00023136"/>
    </source>
</evidence>
<sequence length="156" mass="18169">MVKFMERAELFLGVVFLSTFFITILIQIFARYLGIAAIWTEEVANYSFIWSVFMGASVMIKRKSHFRFSLLLEKLEGKARIYLNIIINIILLLFNISVFYYGIIATKSFWNYRWVALPDFKMGYVFLCLPIMGITMAFYVLADIIKNVQAIRKGGQ</sequence>
<gene>
    <name evidence="11" type="ORF">GM661_17850</name>
</gene>
<dbReference type="GO" id="GO:0015740">
    <property type="term" value="P:C4-dicarboxylate transport"/>
    <property type="evidence" value="ECO:0007669"/>
    <property type="project" value="TreeGrafter"/>
</dbReference>
<dbReference type="GO" id="GO:0005886">
    <property type="term" value="C:plasma membrane"/>
    <property type="evidence" value="ECO:0007669"/>
    <property type="project" value="UniProtKB-SubCell"/>
</dbReference>
<keyword evidence="5 9" id="KW-0812">Transmembrane</keyword>
<evidence type="ECO:0000313" key="11">
    <source>
        <dbReference type="EMBL" id="QTM00099.1"/>
    </source>
</evidence>
<feature type="transmembrane region" description="Helical" evidence="9">
    <location>
        <begin position="43"/>
        <end position="60"/>
    </location>
</feature>
<proteinExistence type="inferred from homology"/>
<dbReference type="PANTHER" id="PTHR35011:SF5">
    <property type="entry name" value="SIALIC ACID TRAP TRANSPORTER SMALL PERMEASE PROTEIN SIAQ"/>
    <property type="match status" value="1"/>
</dbReference>
<evidence type="ECO:0000256" key="6">
    <source>
        <dbReference type="ARBA" id="ARBA00022989"/>
    </source>
</evidence>
<evidence type="ECO:0000256" key="1">
    <source>
        <dbReference type="ARBA" id="ARBA00004429"/>
    </source>
</evidence>
<evidence type="ECO:0000259" key="10">
    <source>
        <dbReference type="Pfam" id="PF04290"/>
    </source>
</evidence>
<evidence type="ECO:0000256" key="8">
    <source>
        <dbReference type="ARBA" id="ARBA00038436"/>
    </source>
</evidence>
<keyword evidence="2" id="KW-0813">Transport</keyword>
<feature type="domain" description="Tripartite ATP-independent periplasmic transporters DctQ component" evidence="10">
    <location>
        <begin position="21"/>
        <end position="149"/>
    </location>
</feature>
<keyword evidence="7 9" id="KW-0472">Membrane</keyword>
<dbReference type="Proteomes" id="UP000665020">
    <property type="component" value="Chromosome"/>
</dbReference>
<accession>A0A8A7KJP6</accession>
<dbReference type="KEGG" id="ifn:GM661_17850"/>
<dbReference type="EMBL" id="CP046640">
    <property type="protein sequence ID" value="QTM00099.1"/>
    <property type="molecule type" value="Genomic_DNA"/>
</dbReference>
<comment type="similarity">
    <text evidence="8">Belongs to the TRAP transporter small permease family.</text>
</comment>
<reference evidence="11" key="1">
    <citation type="submission" date="2019-12" db="EMBL/GenBank/DDBJ databases">
        <authorList>
            <person name="zhang j."/>
            <person name="sun C.M."/>
        </authorList>
    </citation>
    <scope>NUCLEOTIDE SEQUENCE</scope>
    <source>
        <strain evidence="11">NS-1</strain>
    </source>
</reference>
<protein>
    <submittedName>
        <fullName evidence="11">TRAP transporter small permease subunit</fullName>
    </submittedName>
</protein>
<dbReference type="PANTHER" id="PTHR35011">
    <property type="entry name" value="2,3-DIKETO-L-GULONATE TRAP TRANSPORTER SMALL PERMEASE PROTEIN YIAM"/>
    <property type="match status" value="1"/>
</dbReference>
<dbReference type="AlphaFoldDB" id="A0A8A7KJP6"/>
<dbReference type="GO" id="GO:0022857">
    <property type="term" value="F:transmembrane transporter activity"/>
    <property type="evidence" value="ECO:0007669"/>
    <property type="project" value="TreeGrafter"/>
</dbReference>
<keyword evidence="3" id="KW-1003">Cell membrane</keyword>
<dbReference type="InterPro" id="IPR055348">
    <property type="entry name" value="DctQ"/>
</dbReference>
<feature type="transmembrane region" description="Helical" evidence="9">
    <location>
        <begin position="123"/>
        <end position="142"/>
    </location>
</feature>
<evidence type="ECO:0000256" key="9">
    <source>
        <dbReference type="SAM" id="Phobius"/>
    </source>
</evidence>
<dbReference type="Pfam" id="PF04290">
    <property type="entry name" value="DctQ"/>
    <property type="match status" value="1"/>
</dbReference>
<evidence type="ECO:0000256" key="5">
    <source>
        <dbReference type="ARBA" id="ARBA00022692"/>
    </source>
</evidence>
<evidence type="ECO:0000256" key="2">
    <source>
        <dbReference type="ARBA" id="ARBA00022448"/>
    </source>
</evidence>
<keyword evidence="6 9" id="KW-1133">Transmembrane helix</keyword>
<feature type="transmembrane region" description="Helical" evidence="9">
    <location>
        <begin position="12"/>
        <end position="37"/>
    </location>
</feature>
<comment type="subcellular location">
    <subcellularLocation>
        <location evidence="1">Cell inner membrane</location>
        <topology evidence="1">Multi-pass membrane protein</topology>
    </subcellularLocation>
</comment>
<evidence type="ECO:0000256" key="4">
    <source>
        <dbReference type="ARBA" id="ARBA00022519"/>
    </source>
</evidence>
<dbReference type="InterPro" id="IPR007387">
    <property type="entry name" value="TRAP_DctQ"/>
</dbReference>
<evidence type="ECO:0000313" key="12">
    <source>
        <dbReference type="Proteomes" id="UP000665020"/>
    </source>
</evidence>
<evidence type="ECO:0000256" key="3">
    <source>
        <dbReference type="ARBA" id="ARBA00022475"/>
    </source>
</evidence>
<name>A0A8A7KJP6_9FIRM</name>